<reference evidence="1" key="1">
    <citation type="journal article" date="2020" name="Nature">
        <title>Giant virus diversity and host interactions through global metagenomics.</title>
        <authorList>
            <person name="Schulz F."/>
            <person name="Roux S."/>
            <person name="Paez-Espino D."/>
            <person name="Jungbluth S."/>
            <person name="Walsh D.A."/>
            <person name="Denef V.J."/>
            <person name="McMahon K.D."/>
            <person name="Konstantinidis K.T."/>
            <person name="Eloe-Fadrosh E.A."/>
            <person name="Kyrpides N.C."/>
            <person name="Woyke T."/>
        </authorList>
    </citation>
    <scope>NUCLEOTIDE SEQUENCE</scope>
    <source>
        <strain evidence="1">GVMAG-S-1101169-75</strain>
    </source>
</reference>
<proteinExistence type="predicted"/>
<organism evidence="1">
    <name type="scientific">viral metagenome</name>
    <dbReference type="NCBI Taxonomy" id="1070528"/>
    <lineage>
        <taxon>unclassified sequences</taxon>
        <taxon>metagenomes</taxon>
        <taxon>organismal metagenomes</taxon>
    </lineage>
</organism>
<accession>A0A6C0K3Z7</accession>
<dbReference type="EMBL" id="MN740786">
    <property type="protein sequence ID" value="QHU11530.1"/>
    <property type="molecule type" value="Genomic_DNA"/>
</dbReference>
<evidence type="ECO:0000313" key="1">
    <source>
        <dbReference type="EMBL" id="QHU11530.1"/>
    </source>
</evidence>
<name>A0A6C0K3Z7_9ZZZZ</name>
<protein>
    <submittedName>
        <fullName evidence="1">Uncharacterized protein</fullName>
    </submittedName>
</protein>
<sequence length="171" mass="20582">MEIFKKKSSWIERLYASNPEMISFYPIDITNFLFRKLARKTVQELPLDPFRLIKVLESVPIDRVYFLYYDKKQALCGYAIATIIDEKEDVGVTVDIELGASVQIRQFYKRIERTIIDLLFYDYWHIDFRIHPANQRIANMLRQQFDYLNDGENDLMKIIEFTPRQQQQQKK</sequence>
<dbReference type="AlphaFoldDB" id="A0A6C0K3Z7"/>